<evidence type="ECO:0000259" key="4">
    <source>
        <dbReference type="PROSITE" id="PS50949"/>
    </source>
</evidence>
<dbReference type="GO" id="GO:0003677">
    <property type="term" value="F:DNA binding"/>
    <property type="evidence" value="ECO:0007669"/>
    <property type="project" value="UniProtKB-KW"/>
</dbReference>
<protein>
    <submittedName>
        <fullName evidence="5">Transcriptional regulator</fullName>
    </submittedName>
</protein>
<feature type="domain" description="HTH gntR-type" evidence="4">
    <location>
        <begin position="51"/>
        <end position="118"/>
    </location>
</feature>
<dbReference type="EMBL" id="CP003358">
    <property type="protein sequence ID" value="AGB43137.1"/>
    <property type="molecule type" value="Genomic_DNA"/>
</dbReference>
<dbReference type="Proteomes" id="UP000010998">
    <property type="component" value="Chromosome"/>
</dbReference>
<dbReference type="PANTHER" id="PTHR43537">
    <property type="entry name" value="TRANSCRIPTIONAL REGULATOR, GNTR FAMILY"/>
    <property type="match status" value="1"/>
</dbReference>
<dbReference type="SUPFAM" id="SSF46785">
    <property type="entry name" value="Winged helix' DNA-binding domain"/>
    <property type="match status" value="1"/>
</dbReference>
<dbReference type="InterPro" id="IPR000524">
    <property type="entry name" value="Tscrpt_reg_HTH_GntR"/>
</dbReference>
<organism evidence="5 6">
    <name type="scientific">Mesorhizobium australicum (strain HAMBI 3006 / LMG 24608 / WSM2073)</name>
    <dbReference type="NCBI Taxonomy" id="754035"/>
    <lineage>
        <taxon>Bacteria</taxon>
        <taxon>Pseudomonadati</taxon>
        <taxon>Pseudomonadota</taxon>
        <taxon>Alphaproteobacteria</taxon>
        <taxon>Hyphomicrobiales</taxon>
        <taxon>Phyllobacteriaceae</taxon>
        <taxon>Mesorhizobium</taxon>
    </lineage>
</organism>
<keyword evidence="2" id="KW-0238">DNA-binding</keyword>
<dbReference type="PROSITE" id="PS50949">
    <property type="entry name" value="HTH_GNTR"/>
    <property type="match status" value="1"/>
</dbReference>
<dbReference type="CDD" id="cd07377">
    <property type="entry name" value="WHTH_GntR"/>
    <property type="match status" value="1"/>
</dbReference>
<dbReference type="Pfam" id="PF00392">
    <property type="entry name" value="GntR"/>
    <property type="match status" value="1"/>
</dbReference>
<proteinExistence type="predicted"/>
<dbReference type="InterPro" id="IPR036390">
    <property type="entry name" value="WH_DNA-bd_sf"/>
</dbReference>
<dbReference type="InterPro" id="IPR011711">
    <property type="entry name" value="GntR_C"/>
</dbReference>
<evidence type="ECO:0000313" key="5">
    <source>
        <dbReference type="EMBL" id="AGB43137.1"/>
    </source>
</evidence>
<reference evidence="6" key="1">
    <citation type="submission" date="2012-02" db="EMBL/GenBank/DDBJ databases">
        <title>Complete sequence of Mesorhizobium australicum WSM2073.</title>
        <authorList>
            <person name="Lucas S."/>
            <person name="Han J."/>
            <person name="Lapidus A."/>
            <person name="Cheng J.-F."/>
            <person name="Goodwin L."/>
            <person name="Pitluck S."/>
            <person name="Peters L."/>
            <person name="Gu W."/>
            <person name="Detter J.C."/>
            <person name="Han C."/>
            <person name="Tapia R."/>
            <person name="Land M."/>
            <person name="Hauser L."/>
            <person name="Kyrpides N."/>
            <person name="Ivanova N."/>
            <person name="Pagani I."/>
            <person name="Reeve W.G."/>
            <person name="Howieson J.G."/>
            <person name="Tiwari R.P."/>
            <person name="O'Hara G.W."/>
            <person name="Atkins C.A."/>
            <person name="Ronson C.W."/>
            <person name="Nandasena K.G."/>
            <person name="Woyke T."/>
        </authorList>
    </citation>
    <scope>NUCLEOTIDE SEQUENCE [LARGE SCALE GENOMIC DNA]</scope>
    <source>
        <strain evidence="6">LMG 24608 / HAMBI 3006 / WSM2073</strain>
    </source>
</reference>
<dbReference type="Gene3D" id="1.10.10.10">
    <property type="entry name" value="Winged helix-like DNA-binding domain superfamily/Winged helix DNA-binding domain"/>
    <property type="match status" value="1"/>
</dbReference>
<dbReference type="Gene3D" id="1.20.120.530">
    <property type="entry name" value="GntR ligand-binding domain-like"/>
    <property type="match status" value="1"/>
</dbReference>
<dbReference type="InterPro" id="IPR008920">
    <property type="entry name" value="TF_FadR/GntR_C"/>
</dbReference>
<dbReference type="STRING" id="754035.Mesau_00649"/>
<evidence type="ECO:0000313" key="6">
    <source>
        <dbReference type="Proteomes" id="UP000010998"/>
    </source>
</evidence>
<name>L0KCU1_MESAW</name>
<dbReference type="InterPro" id="IPR036388">
    <property type="entry name" value="WH-like_DNA-bd_sf"/>
</dbReference>
<keyword evidence="6" id="KW-1185">Reference proteome</keyword>
<dbReference type="Pfam" id="PF07729">
    <property type="entry name" value="FCD"/>
    <property type="match status" value="1"/>
</dbReference>
<accession>L0KCU1</accession>
<dbReference type="SMART" id="SM00345">
    <property type="entry name" value="HTH_GNTR"/>
    <property type="match status" value="1"/>
</dbReference>
<keyword evidence="1" id="KW-0805">Transcription regulation</keyword>
<dbReference type="AlphaFoldDB" id="L0KCU1"/>
<sequence length="277" mass="30878">MLSTATGAIGWTAGTAPRGVANYADCDYKRGDVRLKRPENWKRNLAKEPKNTLRDSVYSALKAMIVTGQISPGSRVTESDIAAKLNVSRTPVREAFNRLERDGLVTGRPRQGYAVTEFDINMFREAFAIRELLDGHATELAAAAATEKDKARLRAMLAECERLAAIPDRTTREKFQELEVGIDLHRVIAEISGNVMLHGMLCGILDKCQHYVWTELLWLDEWKIARDEHAEIVEAICANDISRAGALARAHVRGSRENVLRLLQAKSDYQSFLAKAS</sequence>
<evidence type="ECO:0000256" key="3">
    <source>
        <dbReference type="ARBA" id="ARBA00023163"/>
    </source>
</evidence>
<dbReference type="SMART" id="SM00895">
    <property type="entry name" value="FCD"/>
    <property type="match status" value="1"/>
</dbReference>
<dbReference type="eggNOG" id="COG1802">
    <property type="taxonomic scope" value="Bacteria"/>
</dbReference>
<dbReference type="PRINTS" id="PR00035">
    <property type="entry name" value="HTHGNTR"/>
</dbReference>
<evidence type="ECO:0000256" key="1">
    <source>
        <dbReference type="ARBA" id="ARBA00023015"/>
    </source>
</evidence>
<evidence type="ECO:0000256" key="2">
    <source>
        <dbReference type="ARBA" id="ARBA00023125"/>
    </source>
</evidence>
<dbReference type="HOGENOM" id="CLU_017584_5_2_5"/>
<dbReference type="SUPFAM" id="SSF48008">
    <property type="entry name" value="GntR ligand-binding domain-like"/>
    <property type="match status" value="1"/>
</dbReference>
<dbReference type="GO" id="GO:0003700">
    <property type="term" value="F:DNA-binding transcription factor activity"/>
    <property type="evidence" value="ECO:0007669"/>
    <property type="project" value="InterPro"/>
</dbReference>
<dbReference type="PANTHER" id="PTHR43537:SF45">
    <property type="entry name" value="GNTR FAMILY REGULATORY PROTEIN"/>
    <property type="match status" value="1"/>
</dbReference>
<dbReference type="KEGG" id="mam:Mesau_00649"/>
<keyword evidence="3" id="KW-0804">Transcription</keyword>
<gene>
    <name evidence="5" type="ordered locus">Mesau_00649</name>
</gene>